<dbReference type="EMBL" id="JARJCW010000007">
    <property type="protein sequence ID" value="KAJ7222099.1"/>
    <property type="molecule type" value="Genomic_DNA"/>
</dbReference>
<gene>
    <name evidence="1" type="ORF">GGX14DRAFT_662612</name>
</gene>
<proteinExistence type="predicted"/>
<dbReference type="Proteomes" id="UP001219525">
    <property type="component" value="Unassembled WGS sequence"/>
</dbReference>
<reference evidence="1" key="1">
    <citation type="submission" date="2023-03" db="EMBL/GenBank/DDBJ databases">
        <title>Massive genome expansion in bonnet fungi (Mycena s.s.) driven by repeated elements and novel gene families across ecological guilds.</title>
        <authorList>
            <consortium name="Lawrence Berkeley National Laboratory"/>
            <person name="Harder C.B."/>
            <person name="Miyauchi S."/>
            <person name="Viragh M."/>
            <person name="Kuo A."/>
            <person name="Thoen E."/>
            <person name="Andreopoulos B."/>
            <person name="Lu D."/>
            <person name="Skrede I."/>
            <person name="Drula E."/>
            <person name="Henrissat B."/>
            <person name="Morin E."/>
            <person name="Kohler A."/>
            <person name="Barry K."/>
            <person name="LaButti K."/>
            <person name="Morin E."/>
            <person name="Salamov A."/>
            <person name="Lipzen A."/>
            <person name="Mereny Z."/>
            <person name="Hegedus B."/>
            <person name="Baldrian P."/>
            <person name="Stursova M."/>
            <person name="Weitz H."/>
            <person name="Taylor A."/>
            <person name="Grigoriev I.V."/>
            <person name="Nagy L.G."/>
            <person name="Martin F."/>
            <person name="Kauserud H."/>
        </authorList>
    </citation>
    <scope>NUCLEOTIDE SEQUENCE</scope>
    <source>
        <strain evidence="1">9144</strain>
    </source>
</reference>
<comment type="caution">
    <text evidence="1">The sequence shown here is derived from an EMBL/GenBank/DDBJ whole genome shotgun (WGS) entry which is preliminary data.</text>
</comment>
<evidence type="ECO:0000313" key="2">
    <source>
        <dbReference type="Proteomes" id="UP001219525"/>
    </source>
</evidence>
<evidence type="ECO:0000313" key="1">
    <source>
        <dbReference type="EMBL" id="KAJ7222099.1"/>
    </source>
</evidence>
<sequence length="395" mass="43447">MPDAGAPLFPACLRLVQIVCWSARRRRYRRERLACLTSVSCPSPQFTRPPTLTLRSATSLHGSWASAASIQVAVVFVGHRALSLYGLMGSPVSRLHRFRTSTASDSETARQNLSFLFGVDLLLTVHEGTASYWEELAVRRAPPVLRQHDRRLWVFEPSGALPLGSAHSPAPRFTSLAPARRGTTLPRGNLFAGTCIHLSTPYMLNHSLRNRGNVVIFCRGIVSGCDYWTCAGDFSFSFSAMTLPDRGVADCSPTLPSPITCFAQIYTRLVRDQPDGDPEPLLRAASCLSILVFNPKTADAPGPRCTGSSPVDLPMSCNKSPARRPSHVLLEWHRVATATSTLVLSHPPGRRSFVVHPRTRRHPLRIDALAARAWAERVLPVVAVWNRARRPPSAQ</sequence>
<dbReference type="AlphaFoldDB" id="A0AAD6VT19"/>
<organism evidence="1 2">
    <name type="scientific">Mycena pura</name>
    <dbReference type="NCBI Taxonomy" id="153505"/>
    <lineage>
        <taxon>Eukaryota</taxon>
        <taxon>Fungi</taxon>
        <taxon>Dikarya</taxon>
        <taxon>Basidiomycota</taxon>
        <taxon>Agaricomycotina</taxon>
        <taxon>Agaricomycetes</taxon>
        <taxon>Agaricomycetidae</taxon>
        <taxon>Agaricales</taxon>
        <taxon>Marasmiineae</taxon>
        <taxon>Mycenaceae</taxon>
        <taxon>Mycena</taxon>
    </lineage>
</organism>
<protein>
    <submittedName>
        <fullName evidence="1">Uncharacterized protein</fullName>
    </submittedName>
</protein>
<keyword evidence="2" id="KW-1185">Reference proteome</keyword>
<accession>A0AAD6VT19</accession>
<name>A0AAD6VT19_9AGAR</name>